<keyword evidence="1" id="KW-0328">Glycosyltransferase</keyword>
<dbReference type="AlphaFoldDB" id="A0A4R5AJ64"/>
<dbReference type="RefSeq" id="WP_132102576.1">
    <property type="nucleotide sequence ID" value="NZ_SMLB01000007.1"/>
</dbReference>
<dbReference type="PANTHER" id="PTHR12526">
    <property type="entry name" value="GLYCOSYLTRANSFERASE"/>
    <property type="match status" value="1"/>
</dbReference>
<comment type="caution">
    <text evidence="3">The sequence shown here is derived from an EMBL/GenBank/DDBJ whole genome shotgun (WGS) entry which is preliminary data.</text>
</comment>
<evidence type="ECO:0000256" key="1">
    <source>
        <dbReference type="ARBA" id="ARBA00022676"/>
    </source>
</evidence>
<evidence type="ECO:0000313" key="4">
    <source>
        <dbReference type="Proteomes" id="UP000295217"/>
    </source>
</evidence>
<evidence type="ECO:0000313" key="3">
    <source>
        <dbReference type="EMBL" id="TDD71024.1"/>
    </source>
</evidence>
<dbReference type="PANTHER" id="PTHR12526:SF510">
    <property type="entry name" value="D-INOSITOL 3-PHOSPHATE GLYCOSYLTRANSFERASE"/>
    <property type="match status" value="1"/>
</dbReference>
<evidence type="ECO:0000256" key="2">
    <source>
        <dbReference type="ARBA" id="ARBA00022679"/>
    </source>
</evidence>
<gene>
    <name evidence="3" type="ORF">E1262_07820</name>
</gene>
<name>A0A4R5AJ64_9ACTN</name>
<accession>A0A4R5AJ64</accession>
<dbReference type="Gene3D" id="3.40.50.2000">
    <property type="entry name" value="Glycogen Phosphorylase B"/>
    <property type="match status" value="1"/>
</dbReference>
<keyword evidence="2 3" id="KW-0808">Transferase</keyword>
<dbReference type="EMBL" id="SMLB01000007">
    <property type="protein sequence ID" value="TDD71024.1"/>
    <property type="molecule type" value="Genomic_DNA"/>
</dbReference>
<dbReference type="SUPFAM" id="SSF53756">
    <property type="entry name" value="UDP-Glycosyltransferase/glycogen phosphorylase"/>
    <property type="match status" value="1"/>
</dbReference>
<keyword evidence="4" id="KW-1185">Reference proteome</keyword>
<dbReference type="Proteomes" id="UP000295217">
    <property type="component" value="Unassembled WGS sequence"/>
</dbReference>
<proteinExistence type="predicted"/>
<dbReference type="GO" id="GO:0016757">
    <property type="term" value="F:glycosyltransferase activity"/>
    <property type="evidence" value="ECO:0007669"/>
    <property type="project" value="UniProtKB-KW"/>
</dbReference>
<dbReference type="Pfam" id="PF13692">
    <property type="entry name" value="Glyco_trans_1_4"/>
    <property type="match status" value="1"/>
</dbReference>
<dbReference type="OrthoDB" id="9790710at2"/>
<sequence length="384" mass="40321">MKVVAFGTYDATAHPRVQVLIDGLRERGVDVREIVAPLGLDTARRVELLRKPWLLPVLVARLLRRWLTLAGRARRLTRDEWPSHVLVGYLGHFDVLLARVLFPSATIVLDHLIFAAGTARDRGVGTGVRTVLLSGLDRLAIAAADVVVTDTAEHAAQVPARRRRDAVVVPVGATQAWFDAGARASATDVSGGGVLTVGFFGLFTPLQGAPVIAEALRLLDRRGVRVRVTLVGSGQDAAVVRAVLAGMDSSDGAGSTVEVTWHDWVGPAELPDLVAGHDVCLGIFGDTSKARAVVPNKVYQGAAAGCAVVTSDTGPQRRAFGDAAVFVPPGDAGALATAIETFTDRLALTRARAAGRAAAQRFTARAVVAPLVDALDTAPATSSR</sequence>
<dbReference type="CDD" id="cd03801">
    <property type="entry name" value="GT4_PimA-like"/>
    <property type="match status" value="1"/>
</dbReference>
<protein>
    <submittedName>
        <fullName evidence="3">Glycosyltransferase</fullName>
    </submittedName>
</protein>
<reference evidence="3 4" key="1">
    <citation type="submission" date="2019-02" db="EMBL/GenBank/DDBJ databases">
        <title>Draft genome sequences of novel Actinobacteria.</title>
        <authorList>
            <person name="Sahin N."/>
            <person name="Ay H."/>
            <person name="Saygin H."/>
        </authorList>
    </citation>
    <scope>NUCLEOTIDE SEQUENCE [LARGE SCALE GENOMIC DNA]</scope>
    <source>
        <strain evidence="3 4">8K307</strain>
    </source>
</reference>
<organism evidence="3 4">
    <name type="scientific">Jiangella aurantiaca</name>
    <dbReference type="NCBI Taxonomy" id="2530373"/>
    <lineage>
        <taxon>Bacteria</taxon>
        <taxon>Bacillati</taxon>
        <taxon>Actinomycetota</taxon>
        <taxon>Actinomycetes</taxon>
        <taxon>Jiangellales</taxon>
        <taxon>Jiangellaceae</taxon>
        <taxon>Jiangella</taxon>
    </lineage>
</organism>